<dbReference type="GO" id="GO:0008234">
    <property type="term" value="F:cysteine-type peptidase activity"/>
    <property type="evidence" value="ECO:0007669"/>
    <property type="project" value="UniProtKB-KW"/>
</dbReference>
<dbReference type="AlphaFoldDB" id="A0A4P6EMH4"/>
<evidence type="ECO:0000313" key="7">
    <source>
        <dbReference type="EMBL" id="QAY64070.1"/>
    </source>
</evidence>
<name>A0A4P6EMH4_9MICO</name>
<keyword evidence="4" id="KW-0788">Thiol protease</keyword>
<feature type="compositionally biased region" description="Basic residues" evidence="5">
    <location>
        <begin position="66"/>
        <end position="86"/>
    </location>
</feature>
<dbReference type="RefSeq" id="WP_129205229.1">
    <property type="nucleotide sequence ID" value="NZ_CP035495.1"/>
</dbReference>
<dbReference type="InterPro" id="IPR051794">
    <property type="entry name" value="PG_Endopeptidase_C40"/>
</dbReference>
<dbReference type="Proteomes" id="UP000291758">
    <property type="component" value="Chromosome"/>
</dbReference>
<dbReference type="InterPro" id="IPR000064">
    <property type="entry name" value="NLP_P60_dom"/>
</dbReference>
<protein>
    <submittedName>
        <fullName evidence="7">Peptidoglycan endopeptidase</fullName>
    </submittedName>
</protein>
<keyword evidence="3" id="KW-0378">Hydrolase</keyword>
<feature type="domain" description="NlpC/P60" evidence="6">
    <location>
        <begin position="210"/>
        <end position="324"/>
    </location>
</feature>
<keyword evidence="2" id="KW-0645">Protease</keyword>
<evidence type="ECO:0000256" key="5">
    <source>
        <dbReference type="SAM" id="MobiDB-lite"/>
    </source>
</evidence>
<evidence type="ECO:0000313" key="8">
    <source>
        <dbReference type="Proteomes" id="UP000291758"/>
    </source>
</evidence>
<feature type="region of interest" description="Disordered" evidence="5">
    <location>
        <begin position="180"/>
        <end position="210"/>
    </location>
</feature>
<dbReference type="PANTHER" id="PTHR47359:SF3">
    <property type="entry name" value="NLP_P60 DOMAIN-CONTAINING PROTEIN-RELATED"/>
    <property type="match status" value="1"/>
</dbReference>
<feature type="region of interest" description="Disordered" evidence="5">
    <location>
        <begin position="29"/>
        <end position="94"/>
    </location>
</feature>
<dbReference type="Pfam" id="PF00877">
    <property type="entry name" value="NLPC_P60"/>
    <property type="match status" value="1"/>
</dbReference>
<evidence type="ECO:0000256" key="3">
    <source>
        <dbReference type="ARBA" id="ARBA00022801"/>
    </source>
</evidence>
<gene>
    <name evidence="7" type="ORF">ET495_13520</name>
</gene>
<evidence type="ECO:0000256" key="4">
    <source>
        <dbReference type="ARBA" id="ARBA00022807"/>
    </source>
</evidence>
<proteinExistence type="inferred from homology"/>
<dbReference type="OrthoDB" id="5177647at2"/>
<evidence type="ECO:0000256" key="1">
    <source>
        <dbReference type="ARBA" id="ARBA00007074"/>
    </source>
</evidence>
<dbReference type="SUPFAM" id="SSF54001">
    <property type="entry name" value="Cysteine proteinases"/>
    <property type="match status" value="1"/>
</dbReference>
<evidence type="ECO:0000259" key="6">
    <source>
        <dbReference type="PROSITE" id="PS51935"/>
    </source>
</evidence>
<dbReference type="Gene3D" id="3.90.1720.10">
    <property type="entry name" value="endopeptidase domain like (from Nostoc punctiforme)"/>
    <property type="match status" value="1"/>
</dbReference>
<feature type="compositionally biased region" description="Low complexity" evidence="5">
    <location>
        <begin position="193"/>
        <end position="208"/>
    </location>
</feature>
<organism evidence="7 8">
    <name type="scientific">Xylanimonas allomyrinae</name>
    <dbReference type="NCBI Taxonomy" id="2509459"/>
    <lineage>
        <taxon>Bacteria</taxon>
        <taxon>Bacillati</taxon>
        <taxon>Actinomycetota</taxon>
        <taxon>Actinomycetes</taxon>
        <taxon>Micrococcales</taxon>
        <taxon>Promicromonosporaceae</taxon>
        <taxon>Xylanimonas</taxon>
    </lineage>
</organism>
<dbReference type="InterPro" id="IPR038765">
    <property type="entry name" value="Papain-like_cys_pep_sf"/>
</dbReference>
<keyword evidence="8" id="KW-1185">Reference proteome</keyword>
<dbReference type="PROSITE" id="PS51935">
    <property type="entry name" value="NLPC_P60"/>
    <property type="match status" value="1"/>
</dbReference>
<dbReference type="EMBL" id="CP035495">
    <property type="protein sequence ID" value="QAY64070.1"/>
    <property type="molecule type" value="Genomic_DNA"/>
</dbReference>
<accession>A0A4P6EMH4</accession>
<feature type="compositionally biased region" description="Pro residues" evidence="5">
    <location>
        <begin position="182"/>
        <end position="192"/>
    </location>
</feature>
<dbReference type="PANTHER" id="PTHR47359">
    <property type="entry name" value="PEPTIDOGLYCAN DL-ENDOPEPTIDASE CWLO"/>
    <property type="match status" value="1"/>
</dbReference>
<dbReference type="KEGG" id="xyl:ET495_13520"/>
<dbReference type="GO" id="GO:0006508">
    <property type="term" value="P:proteolysis"/>
    <property type="evidence" value="ECO:0007669"/>
    <property type="project" value="UniProtKB-KW"/>
</dbReference>
<comment type="similarity">
    <text evidence="1">Belongs to the peptidase C40 family.</text>
</comment>
<evidence type="ECO:0000256" key="2">
    <source>
        <dbReference type="ARBA" id="ARBA00022670"/>
    </source>
</evidence>
<reference evidence="7 8" key="1">
    <citation type="submission" date="2019-01" db="EMBL/GenBank/DDBJ databases">
        <title>Genome sequencing of strain 2JSPR-7.</title>
        <authorList>
            <person name="Heo J."/>
            <person name="Kim S.-J."/>
            <person name="Kim J.-S."/>
            <person name="Hong S.-B."/>
            <person name="Kwon S.-W."/>
        </authorList>
    </citation>
    <scope>NUCLEOTIDE SEQUENCE [LARGE SCALE GENOMIC DNA]</scope>
    <source>
        <strain evidence="7 8">2JSPR-7</strain>
    </source>
</reference>
<sequence length="324" mass="34867">MPTVGAHEWRGTARRLPHPFPICGIEDFRELTPHRTPPRRARPAVDPDRRDPCRRRRGSQGGGAQCRRRRHGRGHRVLGHRARGCRAARGETSGEAGLRLESLPAVTADGPGAASDAIRLAEARAGGGRGESLDLATRVEKLTEQAVVALSAAPTVVVPEQTRIDVERMEDDDVVATIEVTPAPPPPAPRPQPARAAAASRTAERPAPVTGARSAAASIAMRYIGVPYVFGSSNPAVGFDCSGLLVHVFRQIGVNLPHQSTRIRDSALTQRISRADARPGDIIWSPGHVTIYLGGGRQIEATRPGETVRTSHLWQSNPVFLRVI</sequence>